<name>A0A7X0KP35_9HYPH</name>
<dbReference type="RefSeq" id="WP_184702597.1">
    <property type="nucleotide sequence ID" value="NZ_BAABEG010000002.1"/>
</dbReference>
<sequence>MTEETGSHADNLIKLTADVVSAYVSNNPVPAGELPALIGQVHAALKGTAGGCAPEKPEALKPAVPIKKSVTADYIISLEDGKRFKSLKRHLATHYGLSPDEYRAKWGLPADYPMVAPNYAAARSALAKTMGLGRKPKELEKPAPSKRTRKKATA</sequence>
<feature type="region of interest" description="Disordered" evidence="2">
    <location>
        <begin position="130"/>
        <end position="154"/>
    </location>
</feature>
<dbReference type="GO" id="GO:0003677">
    <property type="term" value="F:DNA binding"/>
    <property type="evidence" value="ECO:0007669"/>
    <property type="project" value="InterPro"/>
</dbReference>
<feature type="compositionally biased region" description="Basic residues" evidence="2">
    <location>
        <begin position="144"/>
        <end position="154"/>
    </location>
</feature>
<dbReference type="Proteomes" id="UP000536262">
    <property type="component" value="Unassembled WGS sequence"/>
</dbReference>
<dbReference type="GO" id="GO:0006355">
    <property type="term" value="P:regulation of DNA-templated transcription"/>
    <property type="evidence" value="ECO:0007669"/>
    <property type="project" value="InterPro"/>
</dbReference>
<evidence type="ECO:0000313" key="4">
    <source>
        <dbReference type="Proteomes" id="UP000536262"/>
    </source>
</evidence>
<dbReference type="Pfam" id="PF05443">
    <property type="entry name" value="ROS_MUCR"/>
    <property type="match status" value="1"/>
</dbReference>
<protein>
    <submittedName>
        <fullName evidence="3">Putative transcriptional regulator</fullName>
    </submittedName>
</protein>
<dbReference type="AlphaFoldDB" id="A0A7X0KP35"/>
<reference evidence="3 4" key="1">
    <citation type="submission" date="2020-08" db="EMBL/GenBank/DDBJ databases">
        <title>Genomic Encyclopedia of Type Strains, Phase IV (KMG-IV): sequencing the most valuable type-strain genomes for metagenomic binning, comparative biology and taxonomic classification.</title>
        <authorList>
            <person name="Goeker M."/>
        </authorList>
    </citation>
    <scope>NUCLEOTIDE SEQUENCE [LARGE SCALE GENOMIC DNA]</scope>
    <source>
        <strain evidence="3 4">DSM 7051</strain>
    </source>
</reference>
<keyword evidence="4" id="KW-1185">Reference proteome</keyword>
<dbReference type="InterPro" id="IPR008807">
    <property type="entry name" value="ROS_MUCR"/>
</dbReference>
<comment type="caution">
    <text evidence="3">The sequence shown here is derived from an EMBL/GenBank/DDBJ whole genome shotgun (WGS) entry which is preliminary data.</text>
</comment>
<evidence type="ECO:0000313" key="3">
    <source>
        <dbReference type="EMBL" id="MBB6357749.1"/>
    </source>
</evidence>
<dbReference type="Gene3D" id="1.10.10.1550">
    <property type="entry name" value="ROS/MUCR transcriptional regulator protein"/>
    <property type="match status" value="1"/>
</dbReference>
<proteinExistence type="inferred from homology"/>
<accession>A0A7X0KP35</accession>
<comment type="similarity">
    <text evidence="1">Belongs to the ros/MucR family.</text>
</comment>
<gene>
    <name evidence="3" type="ORF">GGR00_005573</name>
</gene>
<evidence type="ECO:0000256" key="2">
    <source>
        <dbReference type="SAM" id="MobiDB-lite"/>
    </source>
</evidence>
<dbReference type="InterPro" id="IPR041920">
    <property type="entry name" value="ROS/MUCR_sf"/>
</dbReference>
<dbReference type="GO" id="GO:0008270">
    <property type="term" value="F:zinc ion binding"/>
    <property type="evidence" value="ECO:0007669"/>
    <property type="project" value="InterPro"/>
</dbReference>
<organism evidence="3 4">
    <name type="scientific">Aminobacter aganoensis</name>
    <dbReference type="NCBI Taxonomy" id="83264"/>
    <lineage>
        <taxon>Bacteria</taxon>
        <taxon>Pseudomonadati</taxon>
        <taxon>Pseudomonadota</taxon>
        <taxon>Alphaproteobacteria</taxon>
        <taxon>Hyphomicrobiales</taxon>
        <taxon>Phyllobacteriaceae</taxon>
        <taxon>Aminobacter</taxon>
    </lineage>
</organism>
<evidence type="ECO:0000256" key="1">
    <source>
        <dbReference type="ARBA" id="ARBA00007031"/>
    </source>
</evidence>
<dbReference type="EMBL" id="JACHOU010000030">
    <property type="protein sequence ID" value="MBB6357749.1"/>
    <property type="molecule type" value="Genomic_DNA"/>
</dbReference>